<proteinExistence type="predicted"/>
<keyword evidence="1" id="KW-0456">Lyase</keyword>
<dbReference type="EC" id="4.3.1.3" evidence="1"/>
<accession>F3G980</accession>
<name>F3G980_PSESJ</name>
<organism evidence="1 2">
    <name type="scientific">Pseudomonas syringae pv. pisi str. 1704B</name>
    <dbReference type="NCBI Taxonomy" id="629263"/>
    <lineage>
        <taxon>Bacteria</taxon>
        <taxon>Pseudomonadati</taxon>
        <taxon>Pseudomonadota</taxon>
        <taxon>Gammaproteobacteria</taxon>
        <taxon>Pseudomonadales</taxon>
        <taxon>Pseudomonadaceae</taxon>
        <taxon>Pseudomonas</taxon>
        <taxon>Pseudomonas syringae</taxon>
    </lineage>
</organism>
<sequence length="39" mass="4230">MTTLSAKTLNLIPGQLTLAQLRDIYLQPVSLTLDSSANQ</sequence>
<dbReference type="GO" id="GO:0004397">
    <property type="term" value="F:histidine ammonia-lyase activity"/>
    <property type="evidence" value="ECO:0007669"/>
    <property type="project" value="UniProtKB-EC"/>
</dbReference>
<evidence type="ECO:0000313" key="2">
    <source>
        <dbReference type="Proteomes" id="UP000004986"/>
    </source>
</evidence>
<protein>
    <submittedName>
        <fullName evidence="1">Histidine ammonia-lyase</fullName>
        <ecNumber evidence="1">4.3.1.3</ecNumber>
    </submittedName>
</protein>
<reference evidence="1 2" key="1">
    <citation type="journal article" date="2011" name="PLoS Pathog.">
        <title>Dynamic evolution of pathogenicity revealed by sequencing and comparative genomics of 19 Pseudomonas syringae isolates.</title>
        <authorList>
            <person name="Baltrus D.A."/>
            <person name="Nishimura M.T."/>
            <person name="Romanchuk A."/>
            <person name="Chang J.H."/>
            <person name="Mukhtar M.S."/>
            <person name="Cherkis K."/>
            <person name="Roach J."/>
            <person name="Grant S.R."/>
            <person name="Jones C.D."/>
            <person name="Dangl J.L."/>
        </authorList>
    </citation>
    <scope>NUCLEOTIDE SEQUENCE [LARGE SCALE GENOMIC DNA]</scope>
    <source>
        <strain evidence="1 2">1704B</strain>
    </source>
</reference>
<comment type="caution">
    <text evidence="1">The sequence shown here is derived from an EMBL/GenBank/DDBJ whole genome shotgun (WGS) entry which is preliminary data.</text>
</comment>
<evidence type="ECO:0000313" key="1">
    <source>
        <dbReference type="EMBL" id="EGH43630.1"/>
    </source>
</evidence>
<dbReference type="EMBL" id="AEAI01000749">
    <property type="protein sequence ID" value="EGH43630.1"/>
    <property type="molecule type" value="Genomic_DNA"/>
</dbReference>
<dbReference type="HOGENOM" id="CLU_3337351_0_0_6"/>
<keyword evidence="2" id="KW-1185">Reference proteome</keyword>
<gene>
    <name evidence="1" type="ORF">PSYPI_15078</name>
</gene>
<feature type="non-terminal residue" evidence="1">
    <location>
        <position position="39"/>
    </location>
</feature>
<dbReference type="Proteomes" id="UP000004986">
    <property type="component" value="Unassembled WGS sequence"/>
</dbReference>
<dbReference type="AlphaFoldDB" id="F3G980"/>